<dbReference type="InterPro" id="IPR050090">
    <property type="entry name" value="Tyrosine_recombinase_XerCD"/>
</dbReference>
<dbReference type="PANTHER" id="PTHR30349">
    <property type="entry name" value="PHAGE INTEGRASE-RELATED"/>
    <property type="match status" value="1"/>
</dbReference>
<evidence type="ECO:0000256" key="3">
    <source>
        <dbReference type="ARBA" id="ARBA00023172"/>
    </source>
</evidence>
<dbReference type="RefSeq" id="WP_154238560.1">
    <property type="nucleotide sequence ID" value="NZ_WKPI01000014.1"/>
</dbReference>
<dbReference type="Proteomes" id="UP000480929">
    <property type="component" value="Unassembled WGS sequence"/>
</dbReference>
<dbReference type="AlphaFoldDB" id="A0A6N7S5Q9"/>
<dbReference type="GO" id="GO:0006310">
    <property type="term" value="P:DNA recombination"/>
    <property type="evidence" value="ECO:0007669"/>
    <property type="project" value="UniProtKB-KW"/>
</dbReference>
<reference evidence="7 8" key="1">
    <citation type="journal article" date="2019" name="Nat. Med.">
        <title>A library of human gut bacterial isolates paired with longitudinal multiomics data enables mechanistic microbiome research.</title>
        <authorList>
            <person name="Poyet M."/>
            <person name="Groussin M."/>
            <person name="Gibbons S.M."/>
            <person name="Avila-Pacheco J."/>
            <person name="Jiang X."/>
            <person name="Kearney S.M."/>
            <person name="Perrotta A.R."/>
            <person name="Berdy B."/>
            <person name="Zhao S."/>
            <person name="Lieberman T.D."/>
            <person name="Swanson P.K."/>
            <person name="Smith M."/>
            <person name="Roesemann S."/>
            <person name="Alexander J.E."/>
            <person name="Rich S.A."/>
            <person name="Livny J."/>
            <person name="Vlamakis H."/>
            <person name="Clish C."/>
            <person name="Bullock K."/>
            <person name="Deik A."/>
            <person name="Scott J."/>
            <person name="Pierce K.A."/>
            <person name="Xavier R.J."/>
            <person name="Alm E.J."/>
        </authorList>
    </citation>
    <scope>NUCLEOTIDE SEQUENCE [LARGE SCALE GENOMIC DNA]</scope>
    <source>
        <strain evidence="5 7">BIOML-A4</strain>
        <strain evidence="6 8">BIOML-A5</strain>
    </source>
</reference>
<comment type="caution">
    <text evidence="5">The sequence shown here is derived from an EMBL/GenBank/DDBJ whole genome shotgun (WGS) entry which is preliminary data.</text>
</comment>
<dbReference type="PANTHER" id="PTHR30349:SF64">
    <property type="entry name" value="PROPHAGE INTEGRASE INTD-RELATED"/>
    <property type="match status" value="1"/>
</dbReference>
<dbReference type="GO" id="GO:0003677">
    <property type="term" value="F:DNA binding"/>
    <property type="evidence" value="ECO:0007669"/>
    <property type="project" value="UniProtKB-KW"/>
</dbReference>
<keyword evidence="2" id="KW-0238">DNA-binding</keyword>
<dbReference type="OrthoDB" id="1643431at2"/>
<dbReference type="EMBL" id="WKPJ01000009">
    <property type="protein sequence ID" value="MSA89231.1"/>
    <property type="molecule type" value="Genomic_DNA"/>
</dbReference>
<dbReference type="Gene3D" id="1.10.150.130">
    <property type="match status" value="1"/>
</dbReference>
<evidence type="ECO:0000313" key="7">
    <source>
        <dbReference type="Proteomes" id="UP000433575"/>
    </source>
</evidence>
<evidence type="ECO:0000256" key="2">
    <source>
        <dbReference type="ARBA" id="ARBA00023125"/>
    </source>
</evidence>
<dbReference type="Pfam" id="PF00589">
    <property type="entry name" value="Phage_integrase"/>
    <property type="match status" value="1"/>
</dbReference>
<dbReference type="Proteomes" id="UP000433575">
    <property type="component" value="Unassembled WGS sequence"/>
</dbReference>
<evidence type="ECO:0000313" key="5">
    <source>
        <dbReference type="EMBL" id="MSA89231.1"/>
    </source>
</evidence>
<gene>
    <name evidence="6" type="ORF">GKD88_09370</name>
    <name evidence="5" type="ORF">GKE08_07820</name>
</gene>
<dbReference type="InterPro" id="IPR002104">
    <property type="entry name" value="Integrase_catalytic"/>
</dbReference>
<dbReference type="Gene3D" id="1.10.443.10">
    <property type="entry name" value="Intergrase catalytic core"/>
    <property type="match status" value="1"/>
</dbReference>
<dbReference type="GO" id="GO:0015074">
    <property type="term" value="P:DNA integration"/>
    <property type="evidence" value="ECO:0007669"/>
    <property type="project" value="InterPro"/>
</dbReference>
<accession>A0A6N7S5Q9</accession>
<dbReference type="InterPro" id="IPR010998">
    <property type="entry name" value="Integrase_recombinase_N"/>
</dbReference>
<dbReference type="EMBL" id="WKPI01000014">
    <property type="protein sequence ID" value="MSC33328.1"/>
    <property type="molecule type" value="Genomic_DNA"/>
</dbReference>
<name>A0A6N7S5Q9_9FIRM</name>
<feature type="domain" description="Tyr recombinase" evidence="4">
    <location>
        <begin position="190"/>
        <end position="381"/>
    </location>
</feature>
<organism evidence="5 7">
    <name type="scientific">Holdemania massiliensis</name>
    <dbReference type="NCBI Taxonomy" id="1468449"/>
    <lineage>
        <taxon>Bacteria</taxon>
        <taxon>Bacillati</taxon>
        <taxon>Bacillota</taxon>
        <taxon>Erysipelotrichia</taxon>
        <taxon>Erysipelotrichales</taxon>
        <taxon>Erysipelotrichaceae</taxon>
        <taxon>Holdemania</taxon>
    </lineage>
</organism>
<dbReference type="InterPro" id="IPR013762">
    <property type="entry name" value="Integrase-like_cat_sf"/>
</dbReference>
<sequence length="386" mass="44595">MAKKKKEKYIKERKSKSTGSVTYQVSFAYLDEEGNETTYNKSFSEKEYGSAALAFEAAKRHRDEMRHRLNTEGIEKPKAEYSVDDVYSLSKKLFPQSVETFRKHDVQYNAYIKPIYGNKSIADVKASDIMLCLNALIEDKTDDTIRRVFGIWKRIISAALIEDIIFKDPTIKVKIPKSEIPAIHRNVNTTLKTIQSVQDAIMKYARGSDRYQFNAKRLCYAIRLMYYTGMRPSECFALTRSDLDFESLTISVNKAVGSTKSKRLTVKRTKTESSVREIPMTAEIESLLDEILDFQENEYLFADYDGNLPDMRIIGKTINYVCQKEGIDFTLYRLRHKFSTDMITSKEVDIRTAMELMGHTAKSMTLDYARSNEQLKREALKNRKLS</sequence>
<evidence type="ECO:0000313" key="6">
    <source>
        <dbReference type="EMBL" id="MSC33328.1"/>
    </source>
</evidence>
<protein>
    <submittedName>
        <fullName evidence="5">Tyrosine-type recombinase/integrase</fullName>
    </submittedName>
</protein>
<dbReference type="SUPFAM" id="SSF56349">
    <property type="entry name" value="DNA breaking-rejoining enzymes"/>
    <property type="match status" value="1"/>
</dbReference>
<keyword evidence="8" id="KW-1185">Reference proteome</keyword>
<evidence type="ECO:0000259" key="4">
    <source>
        <dbReference type="PROSITE" id="PS51898"/>
    </source>
</evidence>
<proteinExistence type="inferred from homology"/>
<dbReference type="InterPro" id="IPR011010">
    <property type="entry name" value="DNA_brk_join_enz"/>
</dbReference>
<keyword evidence="3" id="KW-0233">DNA recombination</keyword>
<dbReference type="CDD" id="cd01189">
    <property type="entry name" value="INT_ICEBs1_C_like"/>
    <property type="match status" value="1"/>
</dbReference>
<comment type="similarity">
    <text evidence="1">Belongs to the 'phage' integrase family.</text>
</comment>
<evidence type="ECO:0000313" key="8">
    <source>
        <dbReference type="Proteomes" id="UP000480929"/>
    </source>
</evidence>
<evidence type="ECO:0000256" key="1">
    <source>
        <dbReference type="ARBA" id="ARBA00008857"/>
    </source>
</evidence>
<dbReference type="PROSITE" id="PS51898">
    <property type="entry name" value="TYR_RECOMBINASE"/>
    <property type="match status" value="1"/>
</dbReference>